<dbReference type="AlphaFoldDB" id="A0A2P2KIJ4"/>
<dbReference type="PRINTS" id="PR00750">
    <property type="entry name" value="BETAAMYLASE"/>
</dbReference>
<dbReference type="PANTHER" id="PTHR31352">
    <property type="entry name" value="BETA-AMYLASE 1, CHLOROPLASTIC"/>
    <property type="match status" value="1"/>
</dbReference>
<evidence type="ECO:0000256" key="1">
    <source>
        <dbReference type="ARBA" id="ARBA00005652"/>
    </source>
</evidence>
<reference evidence="5" key="1">
    <citation type="submission" date="2018-02" db="EMBL/GenBank/DDBJ databases">
        <title>Rhizophora mucronata_Transcriptome.</title>
        <authorList>
            <person name="Meera S.P."/>
            <person name="Sreeshan A."/>
            <person name="Augustine A."/>
        </authorList>
    </citation>
    <scope>NUCLEOTIDE SEQUENCE</scope>
    <source>
        <tissue evidence="5">Leaf</tissue>
    </source>
</reference>
<dbReference type="EC" id="3.2.1.2" evidence="4"/>
<proteinExistence type="inferred from homology"/>
<keyword evidence="4" id="KW-0378">Hydrolase</keyword>
<comment type="similarity">
    <text evidence="1 4">Belongs to the glycosyl hydrolase 14 family.</text>
</comment>
<sequence length="185" mass="21454">MPDMGVDKERIFRGRTALEVYFDYMRSFRVEFGEFFEDGIISEIEVGLGPCGELRYPSYPRKHGWTYPGIGEFQCYDKYLMKSLSKAAEVRGHSFWAKCPDNVGSYNSKPQDTGFFRDGGDYDSYYGRFFLNWYSRVLIDHADRVLGLANLAFEGTQICAKVSFLCSDCLLCWRNKFSSHQYIDT</sequence>
<evidence type="ECO:0000256" key="4">
    <source>
        <dbReference type="RuleBase" id="RU000509"/>
    </source>
</evidence>
<dbReference type="Gene3D" id="3.20.20.80">
    <property type="entry name" value="Glycosidases"/>
    <property type="match status" value="1"/>
</dbReference>
<keyword evidence="2 4" id="KW-0119">Carbohydrate metabolism</keyword>
<dbReference type="Pfam" id="PF01373">
    <property type="entry name" value="Glyco_hydro_14"/>
    <property type="match status" value="1"/>
</dbReference>
<evidence type="ECO:0000256" key="3">
    <source>
        <dbReference type="ARBA" id="ARBA00023326"/>
    </source>
</evidence>
<evidence type="ECO:0000256" key="2">
    <source>
        <dbReference type="ARBA" id="ARBA00023277"/>
    </source>
</evidence>
<evidence type="ECO:0000313" key="5">
    <source>
        <dbReference type="EMBL" id="MBX05513.1"/>
    </source>
</evidence>
<keyword evidence="4" id="KW-0326">Glycosidase</keyword>
<comment type="catalytic activity">
    <reaction evidence="4">
        <text>Hydrolysis of (1-&gt;4)-alpha-D-glucosidic linkages in polysaccharides so as to remove successive maltose units from the non-reducing ends of the chains.</text>
        <dbReference type="EC" id="3.2.1.2"/>
    </reaction>
</comment>
<organism evidence="5">
    <name type="scientific">Rhizophora mucronata</name>
    <name type="common">Asiatic mangrove</name>
    <dbReference type="NCBI Taxonomy" id="61149"/>
    <lineage>
        <taxon>Eukaryota</taxon>
        <taxon>Viridiplantae</taxon>
        <taxon>Streptophyta</taxon>
        <taxon>Embryophyta</taxon>
        <taxon>Tracheophyta</taxon>
        <taxon>Spermatophyta</taxon>
        <taxon>Magnoliopsida</taxon>
        <taxon>eudicotyledons</taxon>
        <taxon>Gunneridae</taxon>
        <taxon>Pentapetalae</taxon>
        <taxon>rosids</taxon>
        <taxon>fabids</taxon>
        <taxon>Malpighiales</taxon>
        <taxon>Rhizophoraceae</taxon>
        <taxon>Rhizophora</taxon>
    </lineage>
</organism>
<dbReference type="EMBL" id="GGEC01025027">
    <property type="protein sequence ID" value="MBX05511.1"/>
    <property type="molecule type" value="Transcribed_RNA"/>
</dbReference>
<dbReference type="GO" id="GO:0000272">
    <property type="term" value="P:polysaccharide catabolic process"/>
    <property type="evidence" value="ECO:0007669"/>
    <property type="project" value="UniProtKB-KW"/>
</dbReference>
<dbReference type="EMBL" id="GGEC01025029">
    <property type="protein sequence ID" value="MBX05513.1"/>
    <property type="molecule type" value="Transcribed_RNA"/>
</dbReference>
<dbReference type="InterPro" id="IPR001554">
    <property type="entry name" value="Glyco_hydro_14"/>
</dbReference>
<accession>A0A2P2KIJ4</accession>
<dbReference type="GO" id="GO:0016161">
    <property type="term" value="F:beta-amylase activity"/>
    <property type="evidence" value="ECO:0007669"/>
    <property type="project" value="UniProtKB-EC"/>
</dbReference>
<dbReference type="InterPro" id="IPR017853">
    <property type="entry name" value="GH"/>
</dbReference>
<name>A0A2P2KIJ4_RHIMU</name>
<dbReference type="PANTHER" id="PTHR31352:SF58">
    <property type="entry name" value="BETA-AMYLASE 2, CHLOROPLASTIC"/>
    <property type="match status" value="1"/>
</dbReference>
<protein>
    <recommendedName>
        <fullName evidence="4">Beta-amylase</fullName>
        <ecNumber evidence="4">3.2.1.2</ecNumber>
    </recommendedName>
</protein>
<dbReference type="SUPFAM" id="SSF51445">
    <property type="entry name" value="(Trans)glycosidases"/>
    <property type="match status" value="1"/>
</dbReference>
<keyword evidence="3 4" id="KW-0624">Polysaccharide degradation</keyword>